<dbReference type="InParanoid" id="A0A2H3DTX1"/>
<feature type="region of interest" description="Disordered" evidence="1">
    <location>
        <begin position="140"/>
        <end position="171"/>
    </location>
</feature>
<feature type="compositionally biased region" description="Basic and acidic residues" evidence="1">
    <location>
        <begin position="145"/>
        <end position="157"/>
    </location>
</feature>
<organism evidence="2 3">
    <name type="scientific">Armillaria gallica</name>
    <name type="common">Bulbous honey fungus</name>
    <name type="synonym">Armillaria bulbosa</name>
    <dbReference type="NCBI Taxonomy" id="47427"/>
    <lineage>
        <taxon>Eukaryota</taxon>
        <taxon>Fungi</taxon>
        <taxon>Dikarya</taxon>
        <taxon>Basidiomycota</taxon>
        <taxon>Agaricomycotina</taxon>
        <taxon>Agaricomycetes</taxon>
        <taxon>Agaricomycetidae</taxon>
        <taxon>Agaricales</taxon>
        <taxon>Marasmiineae</taxon>
        <taxon>Physalacriaceae</taxon>
        <taxon>Armillaria</taxon>
    </lineage>
</organism>
<reference evidence="3" key="1">
    <citation type="journal article" date="2017" name="Nat. Ecol. Evol.">
        <title>Genome expansion and lineage-specific genetic innovations in the forest pathogenic fungi Armillaria.</title>
        <authorList>
            <person name="Sipos G."/>
            <person name="Prasanna A.N."/>
            <person name="Walter M.C."/>
            <person name="O'Connor E."/>
            <person name="Balint B."/>
            <person name="Krizsan K."/>
            <person name="Kiss B."/>
            <person name="Hess J."/>
            <person name="Varga T."/>
            <person name="Slot J."/>
            <person name="Riley R."/>
            <person name="Boka B."/>
            <person name="Rigling D."/>
            <person name="Barry K."/>
            <person name="Lee J."/>
            <person name="Mihaltcheva S."/>
            <person name="LaButti K."/>
            <person name="Lipzen A."/>
            <person name="Waldron R."/>
            <person name="Moloney N.M."/>
            <person name="Sperisen C."/>
            <person name="Kredics L."/>
            <person name="Vagvoelgyi C."/>
            <person name="Patrignani A."/>
            <person name="Fitzpatrick D."/>
            <person name="Nagy I."/>
            <person name="Doyle S."/>
            <person name="Anderson J.B."/>
            <person name="Grigoriev I.V."/>
            <person name="Gueldener U."/>
            <person name="Muensterkoetter M."/>
            <person name="Nagy L.G."/>
        </authorList>
    </citation>
    <scope>NUCLEOTIDE SEQUENCE [LARGE SCALE GENOMIC DNA]</scope>
    <source>
        <strain evidence="3">Ar21-2</strain>
    </source>
</reference>
<gene>
    <name evidence="2" type="ORF">ARMGADRAFT_1031993</name>
</gene>
<evidence type="ECO:0000256" key="1">
    <source>
        <dbReference type="SAM" id="MobiDB-lite"/>
    </source>
</evidence>
<name>A0A2H3DTX1_ARMGA</name>
<proteinExistence type="predicted"/>
<evidence type="ECO:0000313" key="3">
    <source>
        <dbReference type="Proteomes" id="UP000217790"/>
    </source>
</evidence>
<evidence type="ECO:0000313" key="2">
    <source>
        <dbReference type="EMBL" id="PBK90896.1"/>
    </source>
</evidence>
<dbReference type="AlphaFoldDB" id="A0A2H3DTX1"/>
<dbReference type="EMBL" id="KZ293663">
    <property type="protein sequence ID" value="PBK90896.1"/>
    <property type="molecule type" value="Genomic_DNA"/>
</dbReference>
<sequence>MQTVYMLEVKALLNEEEKRQDSDEAALVADEVKLWMSSQNAACAKVNTLICVGAEISSCLSLMVALKEEGCGEFKTLKGGDIAPMHEVESDAKATKCLGHVSSWESRAQVRPSSQKMSWIWTVMGGKEMDQGVHESFEKQWGVRKNGDRPDVNDDNAKAASNNDYDDSKQKVEGGIVEALLGGQGAADKP</sequence>
<accession>A0A2H3DTX1</accession>
<keyword evidence="3" id="KW-1185">Reference proteome</keyword>
<protein>
    <submittedName>
        <fullName evidence="2">Uncharacterized protein</fullName>
    </submittedName>
</protein>
<dbReference type="Proteomes" id="UP000217790">
    <property type="component" value="Unassembled WGS sequence"/>
</dbReference>
<dbReference type="OrthoDB" id="3263473at2759"/>